<name>Q47T46_THEFY</name>
<dbReference type="EMBL" id="CP000088">
    <property type="protein sequence ID" value="AAZ54371.1"/>
    <property type="molecule type" value="Genomic_DNA"/>
</dbReference>
<gene>
    <name evidence="4" type="ordered locus">Tfu_0333</name>
</gene>
<dbReference type="Gene3D" id="3.30.750.24">
    <property type="entry name" value="STAS domain"/>
    <property type="match status" value="1"/>
</dbReference>
<protein>
    <recommendedName>
        <fullName evidence="2">Anti-sigma factor antagonist</fullName>
    </recommendedName>
</protein>
<evidence type="ECO:0000259" key="3">
    <source>
        <dbReference type="PROSITE" id="PS50801"/>
    </source>
</evidence>
<dbReference type="Pfam" id="PF01740">
    <property type="entry name" value="STAS"/>
    <property type="match status" value="1"/>
</dbReference>
<dbReference type="CDD" id="cd07043">
    <property type="entry name" value="STAS_anti-anti-sigma_factors"/>
    <property type="match status" value="1"/>
</dbReference>
<dbReference type="SUPFAM" id="SSF52091">
    <property type="entry name" value="SpoIIaa-like"/>
    <property type="match status" value="1"/>
</dbReference>
<dbReference type="PANTHER" id="PTHR33495">
    <property type="entry name" value="ANTI-SIGMA FACTOR ANTAGONIST TM_1081-RELATED-RELATED"/>
    <property type="match status" value="1"/>
</dbReference>
<dbReference type="InterPro" id="IPR002645">
    <property type="entry name" value="STAS_dom"/>
</dbReference>
<proteinExistence type="inferred from homology"/>
<dbReference type="KEGG" id="tfu:Tfu_0333"/>
<sequence length="162" mass="17415">MTQISRPVRMPVRRPFRASSQCSGQWKVSTPAPVPDRMPASAYLSGVTMSALQITVDERNDATVIVLDGEIDIATENDFRDAVTSALEQRPGGCVVLDCAGLIDSSGLRVLVQSYKAAQEHRCQLRIAAPPERVAKILRVTAIDTRIPVHPTVEAALAAPAA</sequence>
<dbReference type="eggNOG" id="COG1366">
    <property type="taxonomic scope" value="Bacteria"/>
</dbReference>
<evidence type="ECO:0000256" key="1">
    <source>
        <dbReference type="ARBA" id="ARBA00009013"/>
    </source>
</evidence>
<dbReference type="GO" id="GO:0043856">
    <property type="term" value="F:anti-sigma factor antagonist activity"/>
    <property type="evidence" value="ECO:0007669"/>
    <property type="project" value="InterPro"/>
</dbReference>
<reference evidence="4" key="1">
    <citation type="submission" date="2005-07" db="EMBL/GenBank/DDBJ databases">
        <title>Complete sequence of Thermobifida fusca YX.</title>
        <authorList>
            <consortium name="US DOE Joint Genome Institute"/>
            <person name="Copeland A."/>
            <person name="Lucas S."/>
            <person name="Lapidus A."/>
            <person name="Barry K."/>
            <person name="Detter J.C."/>
            <person name="Glavina T."/>
            <person name="Hammon N."/>
            <person name="Israni S."/>
            <person name="Pitluck S."/>
            <person name="Di Bartolo G."/>
            <person name="Chain P."/>
            <person name="Schmutz J."/>
            <person name="Larimer F."/>
            <person name="Land M."/>
            <person name="Lykidis A."/>
            <person name="Richardson P."/>
        </authorList>
    </citation>
    <scope>NUCLEOTIDE SEQUENCE</scope>
    <source>
        <strain evidence="4">YX</strain>
    </source>
</reference>
<comment type="similarity">
    <text evidence="1 2">Belongs to the anti-sigma-factor antagonist family.</text>
</comment>
<organism evidence="4">
    <name type="scientific">Thermobifida fusca (strain YX)</name>
    <dbReference type="NCBI Taxonomy" id="269800"/>
    <lineage>
        <taxon>Bacteria</taxon>
        <taxon>Bacillati</taxon>
        <taxon>Actinomycetota</taxon>
        <taxon>Actinomycetes</taxon>
        <taxon>Streptosporangiales</taxon>
        <taxon>Nocardiopsidaceae</taxon>
        <taxon>Thermobifida</taxon>
    </lineage>
</organism>
<dbReference type="AlphaFoldDB" id="Q47T46"/>
<dbReference type="InterPro" id="IPR036513">
    <property type="entry name" value="STAS_dom_sf"/>
</dbReference>
<evidence type="ECO:0000313" key="4">
    <source>
        <dbReference type="EMBL" id="AAZ54371.1"/>
    </source>
</evidence>
<accession>Q47T46</accession>
<dbReference type="NCBIfam" id="TIGR00377">
    <property type="entry name" value="ant_ant_sig"/>
    <property type="match status" value="1"/>
</dbReference>
<dbReference type="HOGENOM" id="CLU_115403_3_0_11"/>
<feature type="domain" description="STAS" evidence="3">
    <location>
        <begin position="52"/>
        <end position="160"/>
    </location>
</feature>
<dbReference type="STRING" id="269800.Tfu_0333"/>
<evidence type="ECO:0000256" key="2">
    <source>
        <dbReference type="RuleBase" id="RU003749"/>
    </source>
</evidence>
<dbReference type="PROSITE" id="PS50801">
    <property type="entry name" value="STAS"/>
    <property type="match status" value="1"/>
</dbReference>
<dbReference type="InterPro" id="IPR003658">
    <property type="entry name" value="Anti-sigma_ant"/>
</dbReference>
<dbReference type="PANTHER" id="PTHR33495:SF2">
    <property type="entry name" value="ANTI-SIGMA FACTOR ANTAGONIST TM_1081-RELATED"/>
    <property type="match status" value="1"/>
</dbReference>